<evidence type="ECO:0000256" key="2">
    <source>
        <dbReference type="ARBA" id="ARBA00022643"/>
    </source>
</evidence>
<proteinExistence type="predicted"/>
<reference evidence="4 5" key="1">
    <citation type="submission" date="2019-02" db="EMBL/GenBank/DDBJ databases">
        <title>Genome sequencing of the rare red list fungi Phlebia centrifuga.</title>
        <authorList>
            <person name="Buettner E."/>
            <person name="Kellner H."/>
        </authorList>
    </citation>
    <scope>NUCLEOTIDE SEQUENCE [LARGE SCALE GENOMIC DNA]</scope>
    <source>
        <strain evidence="4 5">DSM 108282</strain>
    </source>
</reference>
<keyword evidence="1" id="KW-0285">Flavoprotein</keyword>
<dbReference type="GO" id="GO:0018580">
    <property type="term" value="F:nitronate monooxygenase activity"/>
    <property type="evidence" value="ECO:0007669"/>
    <property type="project" value="InterPro"/>
</dbReference>
<dbReference type="Proteomes" id="UP000309038">
    <property type="component" value="Unassembled WGS sequence"/>
</dbReference>
<sequence length="255" mass="27061">MLDAALENNVQAIWLAFGNNMGQWVNYIREKNQRDGQKTLVFVQVNSLAEALVAVNEWKTDVLIAQGIESGGHGGGYAPSVFSLVSSILAALPKNSPPLLAAGGLATGAQVASFLTLGAAGAALGTRFLLTPDSLYSVPQKAALLAADSSSTVRSLAFDRARNTLGWPQGIDGRGLRNEIVQDVEDGTDISIVRKKFAEKAQSGEPSYTIVWAGTGVGEMHEIKGAQQIVQEFHQEILERVQASQGLVGDSETQI</sequence>
<evidence type="ECO:0000313" key="5">
    <source>
        <dbReference type="Proteomes" id="UP000309038"/>
    </source>
</evidence>
<evidence type="ECO:0000313" key="4">
    <source>
        <dbReference type="EMBL" id="THH02689.1"/>
    </source>
</evidence>
<protein>
    <submittedName>
        <fullName evidence="4">Uncharacterized protein</fullName>
    </submittedName>
</protein>
<dbReference type="PANTHER" id="PTHR32332">
    <property type="entry name" value="2-NITROPROPANE DIOXYGENASE"/>
    <property type="match status" value="1"/>
</dbReference>
<keyword evidence="3" id="KW-0560">Oxidoreductase</keyword>
<dbReference type="PANTHER" id="PTHR32332:SF31">
    <property type="entry name" value="2-NITROPROPANE DIOXYGENASE FAMILY, PUTATIVE (AFU_ORTHOLOGUE AFUA_2G09850)-RELATED"/>
    <property type="match status" value="1"/>
</dbReference>
<dbReference type="CDD" id="cd04730">
    <property type="entry name" value="NPD_like"/>
    <property type="match status" value="1"/>
</dbReference>
<organism evidence="4 5">
    <name type="scientific">Hermanssonia centrifuga</name>
    <dbReference type="NCBI Taxonomy" id="98765"/>
    <lineage>
        <taxon>Eukaryota</taxon>
        <taxon>Fungi</taxon>
        <taxon>Dikarya</taxon>
        <taxon>Basidiomycota</taxon>
        <taxon>Agaricomycotina</taxon>
        <taxon>Agaricomycetes</taxon>
        <taxon>Polyporales</taxon>
        <taxon>Meruliaceae</taxon>
        <taxon>Hermanssonia</taxon>
    </lineage>
</organism>
<dbReference type="Pfam" id="PF03060">
    <property type="entry name" value="NMO"/>
    <property type="match status" value="1"/>
</dbReference>
<dbReference type="SUPFAM" id="SSF51412">
    <property type="entry name" value="Inosine monophosphate dehydrogenase (IMPDH)"/>
    <property type="match status" value="1"/>
</dbReference>
<gene>
    <name evidence="4" type="ORF">EW026_g225</name>
</gene>
<name>A0A4S4KVA7_9APHY</name>
<dbReference type="InterPro" id="IPR004136">
    <property type="entry name" value="NMO"/>
</dbReference>
<dbReference type="EMBL" id="SGPJ01000003">
    <property type="protein sequence ID" value="THH02689.1"/>
    <property type="molecule type" value="Genomic_DNA"/>
</dbReference>
<comment type="caution">
    <text evidence="4">The sequence shown here is derived from an EMBL/GenBank/DDBJ whole genome shotgun (WGS) entry which is preliminary data.</text>
</comment>
<evidence type="ECO:0000256" key="1">
    <source>
        <dbReference type="ARBA" id="ARBA00022630"/>
    </source>
</evidence>
<evidence type="ECO:0000256" key="3">
    <source>
        <dbReference type="ARBA" id="ARBA00023002"/>
    </source>
</evidence>
<dbReference type="Gene3D" id="3.20.20.70">
    <property type="entry name" value="Aldolase class I"/>
    <property type="match status" value="1"/>
</dbReference>
<keyword evidence="2" id="KW-0288">FMN</keyword>
<accession>A0A4S4KVA7</accession>
<keyword evidence="5" id="KW-1185">Reference proteome</keyword>
<dbReference type="InterPro" id="IPR013785">
    <property type="entry name" value="Aldolase_TIM"/>
</dbReference>
<dbReference type="AlphaFoldDB" id="A0A4S4KVA7"/>